<dbReference type="Gene3D" id="3.90.550.10">
    <property type="entry name" value="Spore Coat Polysaccharide Biosynthesis Protein SpsA, Chain A"/>
    <property type="match status" value="1"/>
</dbReference>
<evidence type="ECO:0000313" key="3">
    <source>
        <dbReference type="EMBL" id="RED57091.1"/>
    </source>
</evidence>
<dbReference type="PANTHER" id="PTHR43179">
    <property type="entry name" value="RHAMNOSYLTRANSFERASE WBBL"/>
    <property type="match status" value="1"/>
</dbReference>
<dbReference type="Proteomes" id="UP000256869">
    <property type="component" value="Unassembled WGS sequence"/>
</dbReference>
<dbReference type="InterPro" id="IPR029044">
    <property type="entry name" value="Nucleotide-diphossugar_trans"/>
</dbReference>
<dbReference type="RefSeq" id="WP_115993997.1">
    <property type="nucleotide sequence ID" value="NZ_QRDY01000011.1"/>
</dbReference>
<dbReference type="PANTHER" id="PTHR43179:SF7">
    <property type="entry name" value="RHAMNOSYLTRANSFERASE WBBL"/>
    <property type="match status" value="1"/>
</dbReference>
<feature type="region of interest" description="Disordered" evidence="1">
    <location>
        <begin position="1"/>
        <end position="49"/>
    </location>
</feature>
<evidence type="ECO:0000259" key="2">
    <source>
        <dbReference type="Pfam" id="PF00535"/>
    </source>
</evidence>
<dbReference type="EMBL" id="QRDY01000011">
    <property type="protein sequence ID" value="RED57091.1"/>
    <property type="molecule type" value="Genomic_DNA"/>
</dbReference>
<dbReference type="GO" id="GO:0016740">
    <property type="term" value="F:transferase activity"/>
    <property type="evidence" value="ECO:0007669"/>
    <property type="project" value="UniProtKB-KW"/>
</dbReference>
<dbReference type="SUPFAM" id="SSF53448">
    <property type="entry name" value="Nucleotide-diphospho-sugar transferases"/>
    <property type="match status" value="1"/>
</dbReference>
<evidence type="ECO:0000313" key="4">
    <source>
        <dbReference type="Proteomes" id="UP000256869"/>
    </source>
</evidence>
<feature type="domain" description="Glycosyltransferase 2-like" evidence="2">
    <location>
        <begin position="76"/>
        <end position="241"/>
    </location>
</feature>
<dbReference type="Pfam" id="PF00535">
    <property type="entry name" value="Glycos_transf_2"/>
    <property type="match status" value="1"/>
</dbReference>
<keyword evidence="4" id="KW-1185">Reference proteome</keyword>
<sequence>MAVTTRKAERVRHRKPPASNPRASSPKKATRRRRRAVAPNLAAGREARRREGFGEGYREGVHSGIQSYPTLFEGTSIVIPTYNQLAMLRQCIESILDNTDLPYEIIVVDNASTDGTAAYLEKMGGQVRFRVLDSNRGFAGAINVGMMMAKGRTIMLLNNDTLATEKWLDNLLICLNSDEGIGMVGPMTNYISGDQKIDVPYVDVADMPRFAREYNQSNSSRWRRVDRLTGFCLLFRRELFEGVGYFDEGFEIGNFEDDDYNIRVRLLGKSLVMAQDTFIHHFGSVSMKALGDRFLEVNDRNQFYFMDKWHNPYEWIHMVREHPELQTGSLAHSAGFYPENVVVQAIGANYYWIEQGMRRLVEGELRIPVIRLSQIDMRRWPIGEPIAAEEVEHRWNGFGNQAGGESAVISLPDGSAFHSEGGKVRRIISSAVMQAWSLHLKPAKSISQEALNEMAQGLPIIAPPLFKQVL</sequence>
<proteinExistence type="predicted"/>
<accession>A0A3D9I5X5</accession>
<dbReference type="OrthoDB" id="8936324at2"/>
<keyword evidence="3" id="KW-0808">Transferase</keyword>
<gene>
    <name evidence="3" type="ORF">DFP95_1112</name>
</gene>
<evidence type="ECO:0000256" key="1">
    <source>
        <dbReference type="SAM" id="MobiDB-lite"/>
    </source>
</evidence>
<name>A0A3D9I5X5_9BACL</name>
<dbReference type="InterPro" id="IPR001173">
    <property type="entry name" value="Glyco_trans_2-like"/>
</dbReference>
<dbReference type="AlphaFoldDB" id="A0A3D9I5X5"/>
<dbReference type="CDD" id="cd04186">
    <property type="entry name" value="GT_2_like_c"/>
    <property type="match status" value="1"/>
</dbReference>
<comment type="caution">
    <text evidence="3">The sequence shown here is derived from an EMBL/GenBank/DDBJ whole genome shotgun (WGS) entry which is preliminary data.</text>
</comment>
<protein>
    <submittedName>
        <fullName evidence="3">GT2 family glycosyltransferase</fullName>
    </submittedName>
</protein>
<organism evidence="3 4">
    <name type="scientific">Cohnella lupini</name>
    <dbReference type="NCBI Taxonomy" id="1294267"/>
    <lineage>
        <taxon>Bacteria</taxon>
        <taxon>Bacillati</taxon>
        <taxon>Bacillota</taxon>
        <taxon>Bacilli</taxon>
        <taxon>Bacillales</taxon>
        <taxon>Paenibacillaceae</taxon>
        <taxon>Cohnella</taxon>
    </lineage>
</organism>
<reference evidence="3 4" key="1">
    <citation type="submission" date="2018-07" db="EMBL/GenBank/DDBJ databases">
        <title>Genomic Encyclopedia of Type Strains, Phase III (KMG-III): the genomes of soil and plant-associated and newly described type strains.</title>
        <authorList>
            <person name="Whitman W."/>
        </authorList>
    </citation>
    <scope>NUCLEOTIDE SEQUENCE [LARGE SCALE GENOMIC DNA]</scope>
    <source>
        <strain evidence="3 4">CECT 8236</strain>
    </source>
</reference>